<reference evidence="1" key="1">
    <citation type="journal article" date="2021" name="Proc. Natl. Acad. Sci. U.S.A.">
        <title>A Catalog of Tens of Thousands of Viruses from Human Metagenomes Reveals Hidden Associations with Chronic Diseases.</title>
        <authorList>
            <person name="Tisza M.J."/>
            <person name="Buck C.B."/>
        </authorList>
    </citation>
    <scope>NUCLEOTIDE SEQUENCE</scope>
    <source>
        <strain evidence="1">CtB3v5</strain>
    </source>
</reference>
<name>A0A8S5M927_9CAUD</name>
<organism evidence="1">
    <name type="scientific">Siphoviridae sp. ctB3v5</name>
    <dbReference type="NCBI Taxonomy" id="2826186"/>
    <lineage>
        <taxon>Viruses</taxon>
        <taxon>Duplodnaviria</taxon>
        <taxon>Heunggongvirae</taxon>
        <taxon>Uroviricota</taxon>
        <taxon>Caudoviricetes</taxon>
    </lineage>
</organism>
<sequence>MTDIKTIANMTDEQLSQAIFVLECKDCWNREDWAESFRLTSEREKRAGLPASANTTEWVVRTMDKDRLMTLDKSYFSTLEAAQAYAIRKHIRYYEIEAV</sequence>
<protein>
    <submittedName>
        <fullName evidence="1">ETC complex I subunit conserved region</fullName>
    </submittedName>
</protein>
<dbReference type="EMBL" id="BK014849">
    <property type="protein sequence ID" value="DAD78664.1"/>
    <property type="molecule type" value="Genomic_DNA"/>
</dbReference>
<proteinExistence type="predicted"/>
<evidence type="ECO:0000313" key="1">
    <source>
        <dbReference type="EMBL" id="DAD78664.1"/>
    </source>
</evidence>
<accession>A0A8S5M927</accession>